<dbReference type="AlphaFoldDB" id="A0AAU9VAC2"/>
<evidence type="ECO:0000313" key="3">
    <source>
        <dbReference type="Proteomes" id="UP001153954"/>
    </source>
</evidence>
<name>A0AAU9VAC2_EUPED</name>
<dbReference type="PANTHER" id="PTHR36688:SF1">
    <property type="entry name" value="ENDONUCLEASE_EXONUCLEASE_PHOSPHATASE DOMAIN-CONTAINING PROTEIN"/>
    <property type="match status" value="1"/>
</dbReference>
<evidence type="ECO:0000313" key="2">
    <source>
        <dbReference type="EMBL" id="CAH2108294.1"/>
    </source>
</evidence>
<dbReference type="InterPro" id="IPR052560">
    <property type="entry name" value="RdDP_mobile_element"/>
</dbReference>
<dbReference type="PROSITE" id="PS50878">
    <property type="entry name" value="RT_POL"/>
    <property type="match status" value="1"/>
</dbReference>
<sequence length="418" mass="47967">MIMYYLVYHDLNDALTKTFNGIPQTGHFLEMWKTGKIIVLPKAGKDRRLLGSYRSIILLSHVTKLFEHLLLRRVAPHLPLREEQLGLRSSHSTTLQLARVINHLASELNNRHCTVGVFFDMEKAFDRVWHAGLQTKILDTTAPPALVQVAASFLEGRSFYVSVDGVDYQPRPIQAGVPQGNYLSPRLYAAYTDDITTLRDYLREGEEDVMLALYADDSAYFASSYHNIVATNRMQRLLDLLPEWLDKWTMAVDVRKTTALLTGCSWPRRQLKLRGQDVEWKTSVQYLGCHFDRRLRMVSTVNQTVNHAVAARLKLYSVFTSRLLMRTNLKVYYYYKILKDVIHRDTKTPTVEEYVRKLARAMFARADNGACIHLHGIAPLHARPPEGRPLPRELLLSLHHNPSYDGDVEDDAGELSDY</sequence>
<accession>A0AAU9VAC2</accession>
<dbReference type="InterPro" id="IPR000477">
    <property type="entry name" value="RT_dom"/>
</dbReference>
<dbReference type="GO" id="GO:0071897">
    <property type="term" value="P:DNA biosynthetic process"/>
    <property type="evidence" value="ECO:0007669"/>
    <property type="project" value="UniProtKB-ARBA"/>
</dbReference>
<dbReference type="EMBL" id="CAKOGL010000031">
    <property type="protein sequence ID" value="CAH2108294.1"/>
    <property type="molecule type" value="Genomic_DNA"/>
</dbReference>
<dbReference type="Pfam" id="PF00078">
    <property type="entry name" value="RVT_1"/>
    <property type="match status" value="1"/>
</dbReference>
<dbReference type="PANTHER" id="PTHR36688">
    <property type="entry name" value="ENDO/EXONUCLEASE/PHOSPHATASE DOMAIN-CONTAINING PROTEIN"/>
    <property type="match status" value="1"/>
</dbReference>
<gene>
    <name evidence="2" type="ORF">EEDITHA_LOCUS22243</name>
</gene>
<dbReference type="SUPFAM" id="SSF56672">
    <property type="entry name" value="DNA/RNA polymerases"/>
    <property type="match status" value="1"/>
</dbReference>
<protein>
    <recommendedName>
        <fullName evidence="1">Reverse transcriptase domain-containing protein</fullName>
    </recommendedName>
</protein>
<dbReference type="CDD" id="cd01650">
    <property type="entry name" value="RT_nLTR_like"/>
    <property type="match status" value="1"/>
</dbReference>
<reference evidence="2" key="1">
    <citation type="submission" date="2022-03" db="EMBL/GenBank/DDBJ databases">
        <authorList>
            <person name="Tunstrom K."/>
        </authorList>
    </citation>
    <scope>NUCLEOTIDE SEQUENCE</scope>
</reference>
<keyword evidence="3" id="KW-1185">Reference proteome</keyword>
<evidence type="ECO:0000259" key="1">
    <source>
        <dbReference type="PROSITE" id="PS50878"/>
    </source>
</evidence>
<comment type="caution">
    <text evidence="2">The sequence shown here is derived from an EMBL/GenBank/DDBJ whole genome shotgun (WGS) entry which is preliminary data.</text>
</comment>
<proteinExistence type="predicted"/>
<organism evidence="2 3">
    <name type="scientific">Euphydryas editha</name>
    <name type="common">Edith's checkerspot</name>
    <dbReference type="NCBI Taxonomy" id="104508"/>
    <lineage>
        <taxon>Eukaryota</taxon>
        <taxon>Metazoa</taxon>
        <taxon>Ecdysozoa</taxon>
        <taxon>Arthropoda</taxon>
        <taxon>Hexapoda</taxon>
        <taxon>Insecta</taxon>
        <taxon>Pterygota</taxon>
        <taxon>Neoptera</taxon>
        <taxon>Endopterygota</taxon>
        <taxon>Lepidoptera</taxon>
        <taxon>Glossata</taxon>
        <taxon>Ditrysia</taxon>
        <taxon>Papilionoidea</taxon>
        <taxon>Nymphalidae</taxon>
        <taxon>Nymphalinae</taxon>
        <taxon>Euphydryas</taxon>
    </lineage>
</organism>
<feature type="domain" description="Reverse transcriptase" evidence="1">
    <location>
        <begin position="21"/>
        <end position="291"/>
    </location>
</feature>
<dbReference type="InterPro" id="IPR043502">
    <property type="entry name" value="DNA/RNA_pol_sf"/>
</dbReference>
<dbReference type="Proteomes" id="UP001153954">
    <property type="component" value="Unassembled WGS sequence"/>
</dbReference>